<protein>
    <submittedName>
        <fullName evidence="1">Uncharacterized protein</fullName>
    </submittedName>
</protein>
<evidence type="ECO:0000313" key="1">
    <source>
        <dbReference type="EMBL" id="KAH6942396.1"/>
    </source>
</evidence>
<keyword evidence="2" id="KW-1185">Reference proteome</keyword>
<organism evidence="1 2">
    <name type="scientific">Hyalomma asiaticum</name>
    <name type="common">Tick</name>
    <dbReference type="NCBI Taxonomy" id="266040"/>
    <lineage>
        <taxon>Eukaryota</taxon>
        <taxon>Metazoa</taxon>
        <taxon>Ecdysozoa</taxon>
        <taxon>Arthropoda</taxon>
        <taxon>Chelicerata</taxon>
        <taxon>Arachnida</taxon>
        <taxon>Acari</taxon>
        <taxon>Parasitiformes</taxon>
        <taxon>Ixodida</taxon>
        <taxon>Ixodoidea</taxon>
        <taxon>Ixodidae</taxon>
        <taxon>Hyalomminae</taxon>
        <taxon>Hyalomma</taxon>
    </lineage>
</organism>
<evidence type="ECO:0000313" key="2">
    <source>
        <dbReference type="Proteomes" id="UP000821845"/>
    </source>
</evidence>
<proteinExistence type="predicted"/>
<accession>A0ACB7T8F8</accession>
<dbReference type="Proteomes" id="UP000821845">
    <property type="component" value="Chromosome 10"/>
</dbReference>
<gene>
    <name evidence="1" type="ORF">HPB50_004353</name>
</gene>
<sequence length="292" mass="31780">MPTANRYLDGQPVTVLRDSGCNTVVVGRLVVSEKNFAGIIRNVYFLDCSSKQLPEAKALCIEKPLYDVVLGSIDRVLFPSAPTTSHDLSDDTRLHKGSEPAEAAVRCPSVSPESTTLPAARTRGTKETKLAMAASNAVDKNRQIPEELQREDRKLAQCSPGLLDEREVLPGHLMRAKVRRTEELGEVQGGRGSEVPGASVRAPDCIKGRRAVSSRTQRCSRLGRGRLVPDYRTRAVPGGVTLCRAAFQHGTDDTVLDGTATCNRCSWVVNETPEAEVEPALVQASPGRLYRY</sequence>
<comment type="caution">
    <text evidence="1">The sequence shown here is derived from an EMBL/GenBank/DDBJ whole genome shotgun (WGS) entry which is preliminary data.</text>
</comment>
<reference evidence="1" key="1">
    <citation type="submission" date="2020-05" db="EMBL/GenBank/DDBJ databases">
        <title>Large-scale comparative analyses of tick genomes elucidate their genetic diversity and vector capacities.</title>
        <authorList>
            <person name="Jia N."/>
            <person name="Wang J."/>
            <person name="Shi W."/>
            <person name="Du L."/>
            <person name="Sun Y."/>
            <person name="Zhan W."/>
            <person name="Jiang J."/>
            <person name="Wang Q."/>
            <person name="Zhang B."/>
            <person name="Ji P."/>
            <person name="Sakyi L.B."/>
            <person name="Cui X."/>
            <person name="Yuan T."/>
            <person name="Jiang B."/>
            <person name="Yang W."/>
            <person name="Lam T.T.-Y."/>
            <person name="Chang Q."/>
            <person name="Ding S."/>
            <person name="Wang X."/>
            <person name="Zhu J."/>
            <person name="Ruan X."/>
            <person name="Zhao L."/>
            <person name="Wei J."/>
            <person name="Que T."/>
            <person name="Du C."/>
            <person name="Cheng J."/>
            <person name="Dai P."/>
            <person name="Han X."/>
            <person name="Huang E."/>
            <person name="Gao Y."/>
            <person name="Liu J."/>
            <person name="Shao H."/>
            <person name="Ye R."/>
            <person name="Li L."/>
            <person name="Wei W."/>
            <person name="Wang X."/>
            <person name="Wang C."/>
            <person name="Yang T."/>
            <person name="Huo Q."/>
            <person name="Li W."/>
            <person name="Guo W."/>
            <person name="Chen H."/>
            <person name="Zhou L."/>
            <person name="Ni X."/>
            <person name="Tian J."/>
            <person name="Zhou Y."/>
            <person name="Sheng Y."/>
            <person name="Liu T."/>
            <person name="Pan Y."/>
            <person name="Xia L."/>
            <person name="Li J."/>
            <person name="Zhao F."/>
            <person name="Cao W."/>
        </authorList>
    </citation>
    <scope>NUCLEOTIDE SEQUENCE</scope>
    <source>
        <strain evidence="1">Hyas-2018</strain>
    </source>
</reference>
<name>A0ACB7T8F8_HYAAI</name>
<dbReference type="EMBL" id="CM023490">
    <property type="protein sequence ID" value="KAH6942396.1"/>
    <property type="molecule type" value="Genomic_DNA"/>
</dbReference>